<feature type="domain" description="Methyltransferase" evidence="1">
    <location>
        <begin position="38"/>
        <end position="143"/>
    </location>
</feature>
<protein>
    <submittedName>
        <fullName evidence="2">Class I SAM-dependent methyltransferase</fullName>
        <ecNumber evidence="2">2.1.1.-</ecNumber>
    </submittedName>
</protein>
<dbReference type="GO" id="GO:0032259">
    <property type="term" value="P:methylation"/>
    <property type="evidence" value="ECO:0007669"/>
    <property type="project" value="UniProtKB-KW"/>
</dbReference>
<evidence type="ECO:0000313" key="2">
    <source>
        <dbReference type="EMBL" id="MFD0918288.1"/>
    </source>
</evidence>
<keyword evidence="2" id="KW-0489">Methyltransferase</keyword>
<dbReference type="PANTHER" id="PTHR43591:SF24">
    <property type="entry name" value="2-METHOXY-6-POLYPRENYL-1,4-BENZOQUINOL METHYLASE, MITOCHONDRIAL"/>
    <property type="match status" value="1"/>
</dbReference>
<dbReference type="RefSeq" id="WP_263250085.1">
    <property type="nucleotide sequence ID" value="NZ_BAABLT010000034.1"/>
</dbReference>
<dbReference type="GO" id="GO:0008168">
    <property type="term" value="F:methyltransferase activity"/>
    <property type="evidence" value="ECO:0007669"/>
    <property type="project" value="UniProtKB-KW"/>
</dbReference>
<dbReference type="Gene3D" id="3.40.50.150">
    <property type="entry name" value="Vaccinia Virus protein VP39"/>
    <property type="match status" value="1"/>
</dbReference>
<dbReference type="InterPro" id="IPR025714">
    <property type="entry name" value="Methyltranfer_dom"/>
</dbReference>
<dbReference type="Pfam" id="PF13847">
    <property type="entry name" value="Methyltransf_31"/>
    <property type="match status" value="1"/>
</dbReference>
<dbReference type="EC" id="2.1.1.-" evidence="2"/>
<organism evidence="2 3">
    <name type="scientific">Saccharopolyspora rosea</name>
    <dbReference type="NCBI Taxonomy" id="524884"/>
    <lineage>
        <taxon>Bacteria</taxon>
        <taxon>Bacillati</taxon>
        <taxon>Actinomycetota</taxon>
        <taxon>Actinomycetes</taxon>
        <taxon>Pseudonocardiales</taxon>
        <taxon>Pseudonocardiaceae</taxon>
        <taxon>Saccharopolyspora</taxon>
    </lineage>
</organism>
<keyword evidence="3" id="KW-1185">Reference proteome</keyword>
<accession>A0ABW3FL91</accession>
<dbReference type="SUPFAM" id="SSF53335">
    <property type="entry name" value="S-adenosyl-L-methionine-dependent methyltransferases"/>
    <property type="match status" value="1"/>
</dbReference>
<evidence type="ECO:0000313" key="3">
    <source>
        <dbReference type="Proteomes" id="UP001597018"/>
    </source>
</evidence>
<proteinExistence type="predicted"/>
<dbReference type="Proteomes" id="UP001597018">
    <property type="component" value="Unassembled WGS sequence"/>
</dbReference>
<name>A0ABW3FL91_9PSEU</name>
<comment type="caution">
    <text evidence="2">The sequence shown here is derived from an EMBL/GenBank/DDBJ whole genome shotgun (WGS) entry which is preliminary data.</text>
</comment>
<sequence>MGTPQDTYTHGHHESVLRSHTWRTAENSAGYLIPHLRPDTELLDIGCGPGTITLDFAELAGRVVGVDNVAEPLEIARAGAAERGLDDVEFAEADVYALPHADDSFDVVHAHQVLQHLTDPVAALREMRRVCRPGGLVAVRDADYGGFRWSPDNPGLDRWLALYHAVARSNGAFPDGGRLLKGWAQQAGFTDITCTVSGWCYATPEERSWWGNLWADRIRMSSFADQAISRGLATREELEELAAAWHAWIDAPDAWFGILNSEIRCRA</sequence>
<dbReference type="CDD" id="cd02440">
    <property type="entry name" value="AdoMet_MTases"/>
    <property type="match status" value="1"/>
</dbReference>
<dbReference type="InterPro" id="IPR029063">
    <property type="entry name" value="SAM-dependent_MTases_sf"/>
</dbReference>
<evidence type="ECO:0000259" key="1">
    <source>
        <dbReference type="Pfam" id="PF13847"/>
    </source>
</evidence>
<dbReference type="EMBL" id="JBHTIW010000001">
    <property type="protein sequence ID" value="MFD0918288.1"/>
    <property type="molecule type" value="Genomic_DNA"/>
</dbReference>
<keyword evidence="2" id="KW-0808">Transferase</keyword>
<dbReference type="PANTHER" id="PTHR43591">
    <property type="entry name" value="METHYLTRANSFERASE"/>
    <property type="match status" value="1"/>
</dbReference>
<reference evidence="3" key="1">
    <citation type="journal article" date="2019" name="Int. J. Syst. Evol. Microbiol.">
        <title>The Global Catalogue of Microorganisms (GCM) 10K type strain sequencing project: providing services to taxonomists for standard genome sequencing and annotation.</title>
        <authorList>
            <consortium name="The Broad Institute Genomics Platform"/>
            <consortium name="The Broad Institute Genome Sequencing Center for Infectious Disease"/>
            <person name="Wu L."/>
            <person name="Ma J."/>
        </authorList>
    </citation>
    <scope>NUCLEOTIDE SEQUENCE [LARGE SCALE GENOMIC DNA]</scope>
    <source>
        <strain evidence="3">CCUG 56401</strain>
    </source>
</reference>
<gene>
    <name evidence="2" type="ORF">ACFQ16_00885</name>
</gene>